<proteinExistence type="predicted"/>
<dbReference type="SUPFAM" id="SSF52266">
    <property type="entry name" value="SGNH hydrolase"/>
    <property type="match status" value="1"/>
</dbReference>
<dbReference type="PANTHER" id="PTHR14209">
    <property type="entry name" value="ISOAMYL ACETATE-HYDROLYZING ESTERASE 1"/>
    <property type="match status" value="1"/>
</dbReference>
<dbReference type="InterPro" id="IPR036514">
    <property type="entry name" value="SGNH_hydro_sf"/>
</dbReference>
<gene>
    <name evidence="1" type="ORF">FGG08_000364</name>
</gene>
<accession>A0A9P8L1B7</accession>
<dbReference type="CDD" id="cd01838">
    <property type="entry name" value="Isoamyl_acetate_hydrolase_like"/>
    <property type="match status" value="1"/>
</dbReference>
<name>A0A9P8L1B7_9PEZI</name>
<dbReference type="AlphaFoldDB" id="A0A9P8L1B7"/>
<evidence type="ECO:0000313" key="1">
    <source>
        <dbReference type="EMBL" id="KAH0545533.1"/>
    </source>
</evidence>
<dbReference type="Pfam" id="PF00657">
    <property type="entry name" value="Lipase_GDSL"/>
    <property type="match status" value="1"/>
</dbReference>
<dbReference type="InterPro" id="IPR001087">
    <property type="entry name" value="GDSL"/>
</dbReference>
<dbReference type="Proteomes" id="UP000698800">
    <property type="component" value="Unassembled WGS sequence"/>
</dbReference>
<dbReference type="Gene3D" id="3.40.50.1110">
    <property type="entry name" value="SGNH hydrolase"/>
    <property type="match status" value="1"/>
</dbReference>
<dbReference type="PANTHER" id="PTHR14209:SF19">
    <property type="entry name" value="ISOAMYL ACETATE-HYDROLYZING ESTERASE 1 HOMOLOG"/>
    <property type="match status" value="1"/>
</dbReference>
<dbReference type="OrthoDB" id="671439at2759"/>
<organism evidence="1 2">
    <name type="scientific">Glutinoglossum americanum</name>
    <dbReference type="NCBI Taxonomy" id="1670608"/>
    <lineage>
        <taxon>Eukaryota</taxon>
        <taxon>Fungi</taxon>
        <taxon>Dikarya</taxon>
        <taxon>Ascomycota</taxon>
        <taxon>Pezizomycotina</taxon>
        <taxon>Geoglossomycetes</taxon>
        <taxon>Geoglossales</taxon>
        <taxon>Geoglossaceae</taxon>
        <taxon>Glutinoglossum</taxon>
    </lineage>
</organism>
<dbReference type="GO" id="GO:0016788">
    <property type="term" value="F:hydrolase activity, acting on ester bonds"/>
    <property type="evidence" value="ECO:0007669"/>
    <property type="project" value="InterPro"/>
</dbReference>
<comment type="caution">
    <text evidence="1">The sequence shown here is derived from an EMBL/GenBank/DDBJ whole genome shotgun (WGS) entry which is preliminary data.</text>
</comment>
<dbReference type="EMBL" id="JAGHQL010000004">
    <property type="protein sequence ID" value="KAH0545533.1"/>
    <property type="molecule type" value="Genomic_DNA"/>
</dbReference>
<keyword evidence="2" id="KW-1185">Reference proteome</keyword>
<dbReference type="InterPro" id="IPR045136">
    <property type="entry name" value="Iah1-like"/>
</dbReference>
<evidence type="ECO:0000313" key="2">
    <source>
        <dbReference type="Proteomes" id="UP000698800"/>
    </source>
</evidence>
<evidence type="ECO:0008006" key="3">
    <source>
        <dbReference type="Google" id="ProtNLM"/>
    </source>
</evidence>
<sequence length="286" mass="31844">MDPSTELKEGYPKIILFGDSLTERSFDVANKGFGATLQNYYARRADVVNRGFSGYNTRWLLPHFDTIVRQLQGANSSPPLFFTIFLGANDAILPKFSQHVPLPEYEANLRYYVDILLAHPMTKGTKIILITPPPIDILPSTEDEVDIPALHKQPSHEPFDIGYQTWLNKKKYAEKVMEIAKSYEGHAGTVAGLDFWTAMINYGRVVGKENGTVDDEKPPGSGLPGAVYFGREVFLDGLHLGPLGYDVLSNELLSLLTTKWPELRKESIPLQVGTLKLAPSDTTQYG</sequence>
<reference evidence="1" key="1">
    <citation type="submission" date="2021-03" db="EMBL/GenBank/DDBJ databases">
        <title>Comparative genomics and phylogenomic investigation of the class Geoglossomycetes provide insights into ecological specialization and systematics.</title>
        <authorList>
            <person name="Melie T."/>
            <person name="Pirro S."/>
            <person name="Miller A.N."/>
            <person name="Quandt A."/>
        </authorList>
    </citation>
    <scope>NUCLEOTIDE SEQUENCE</scope>
    <source>
        <strain evidence="1">GBOQ0MN5Z8</strain>
    </source>
</reference>
<protein>
    <recommendedName>
        <fullName evidence="3">SGNH hydrolase-type esterase domain-containing protein</fullName>
    </recommendedName>
</protein>